<dbReference type="Proteomes" id="UP000297245">
    <property type="component" value="Unassembled WGS sequence"/>
</dbReference>
<dbReference type="EMBL" id="ML179041">
    <property type="protein sequence ID" value="THV06832.1"/>
    <property type="molecule type" value="Genomic_DNA"/>
</dbReference>
<protein>
    <submittedName>
        <fullName evidence="2">Uncharacterized protein</fullName>
    </submittedName>
</protein>
<feature type="compositionally biased region" description="Low complexity" evidence="1">
    <location>
        <begin position="61"/>
        <end position="75"/>
    </location>
</feature>
<sequence length="155" mass="16190">MTIILLGRAGGGGGAVTKDPCSLSPTVWTAVHGHPQLPPRPIWPTLLSLWQYDSPRRRRGSYSPREGQGDAAQDGFGDGTAQGGIETAQGYIKMTAAQGGIKVAAAQGVMTAVLYIGTNPTIMASNALPISWGASFLESTLTTFTTTIISLDRTS</sequence>
<proteinExistence type="predicted"/>
<name>A0A4S8MUU0_DENBC</name>
<evidence type="ECO:0000313" key="2">
    <source>
        <dbReference type="EMBL" id="THV06832.1"/>
    </source>
</evidence>
<keyword evidence="3" id="KW-1185">Reference proteome</keyword>
<accession>A0A4S8MUU0</accession>
<evidence type="ECO:0000256" key="1">
    <source>
        <dbReference type="SAM" id="MobiDB-lite"/>
    </source>
</evidence>
<feature type="region of interest" description="Disordered" evidence="1">
    <location>
        <begin position="57"/>
        <end position="80"/>
    </location>
</feature>
<reference evidence="2 3" key="1">
    <citation type="journal article" date="2019" name="Nat. Ecol. Evol.">
        <title>Megaphylogeny resolves global patterns of mushroom evolution.</title>
        <authorList>
            <person name="Varga T."/>
            <person name="Krizsan K."/>
            <person name="Foldi C."/>
            <person name="Dima B."/>
            <person name="Sanchez-Garcia M."/>
            <person name="Sanchez-Ramirez S."/>
            <person name="Szollosi G.J."/>
            <person name="Szarkandi J.G."/>
            <person name="Papp V."/>
            <person name="Albert L."/>
            <person name="Andreopoulos W."/>
            <person name="Angelini C."/>
            <person name="Antonin V."/>
            <person name="Barry K.W."/>
            <person name="Bougher N.L."/>
            <person name="Buchanan P."/>
            <person name="Buyck B."/>
            <person name="Bense V."/>
            <person name="Catcheside P."/>
            <person name="Chovatia M."/>
            <person name="Cooper J."/>
            <person name="Damon W."/>
            <person name="Desjardin D."/>
            <person name="Finy P."/>
            <person name="Geml J."/>
            <person name="Haridas S."/>
            <person name="Hughes K."/>
            <person name="Justo A."/>
            <person name="Karasinski D."/>
            <person name="Kautmanova I."/>
            <person name="Kiss B."/>
            <person name="Kocsube S."/>
            <person name="Kotiranta H."/>
            <person name="LaButti K.M."/>
            <person name="Lechner B.E."/>
            <person name="Liimatainen K."/>
            <person name="Lipzen A."/>
            <person name="Lukacs Z."/>
            <person name="Mihaltcheva S."/>
            <person name="Morgado L.N."/>
            <person name="Niskanen T."/>
            <person name="Noordeloos M.E."/>
            <person name="Ohm R.A."/>
            <person name="Ortiz-Santana B."/>
            <person name="Ovrebo C."/>
            <person name="Racz N."/>
            <person name="Riley R."/>
            <person name="Savchenko A."/>
            <person name="Shiryaev A."/>
            <person name="Soop K."/>
            <person name="Spirin V."/>
            <person name="Szebenyi C."/>
            <person name="Tomsovsky M."/>
            <person name="Tulloss R.E."/>
            <person name="Uehling J."/>
            <person name="Grigoriev I.V."/>
            <person name="Vagvolgyi C."/>
            <person name="Papp T."/>
            <person name="Martin F.M."/>
            <person name="Miettinen O."/>
            <person name="Hibbett D.S."/>
            <person name="Nagy L.G."/>
        </authorList>
    </citation>
    <scope>NUCLEOTIDE SEQUENCE [LARGE SCALE GENOMIC DNA]</scope>
    <source>
        <strain evidence="2 3">CBS 962.96</strain>
    </source>
</reference>
<dbReference type="AlphaFoldDB" id="A0A4S8MUU0"/>
<gene>
    <name evidence="2" type="ORF">K435DRAFT_848901</name>
</gene>
<evidence type="ECO:0000313" key="3">
    <source>
        <dbReference type="Proteomes" id="UP000297245"/>
    </source>
</evidence>
<organism evidence="2 3">
    <name type="scientific">Dendrothele bispora (strain CBS 962.96)</name>
    <dbReference type="NCBI Taxonomy" id="1314807"/>
    <lineage>
        <taxon>Eukaryota</taxon>
        <taxon>Fungi</taxon>
        <taxon>Dikarya</taxon>
        <taxon>Basidiomycota</taxon>
        <taxon>Agaricomycotina</taxon>
        <taxon>Agaricomycetes</taxon>
        <taxon>Agaricomycetidae</taxon>
        <taxon>Agaricales</taxon>
        <taxon>Agaricales incertae sedis</taxon>
        <taxon>Dendrothele</taxon>
    </lineage>
</organism>